<evidence type="ECO:0000256" key="2">
    <source>
        <dbReference type="ARBA" id="ARBA00022670"/>
    </source>
</evidence>
<comment type="similarity">
    <text evidence="1 9">Belongs to the peptidase M3 family.</text>
</comment>
<dbReference type="Gene3D" id="3.40.390.10">
    <property type="entry name" value="Collagenase (Catalytic Domain)"/>
    <property type="match status" value="1"/>
</dbReference>
<keyword evidence="2 9" id="KW-0645">Protease</keyword>
<comment type="catalytic activity">
    <reaction evidence="7">
        <text>Hydrolysis of oligopeptides, with broad specificity. Gly or Ala commonly occur as P1 or P1' residues, but more distant residues are also important, as is shown by the fact that Z-Gly-Pro-Gly-|-Gly-Pro-Ala is cleaved, but not Z-(Gly)(5).</text>
        <dbReference type="EC" id="3.4.24.70"/>
    </reaction>
</comment>
<evidence type="ECO:0000259" key="11">
    <source>
        <dbReference type="Pfam" id="PF19310"/>
    </source>
</evidence>
<reference evidence="12 13" key="1">
    <citation type="submission" date="2019-01" db="EMBL/GenBank/DDBJ databases">
        <title>Geovibrio thiophilus DSM 11263, complete genome.</title>
        <authorList>
            <person name="Spring S."/>
            <person name="Bunk B."/>
            <person name="Sproer C."/>
        </authorList>
    </citation>
    <scope>NUCLEOTIDE SEQUENCE [LARGE SCALE GENOMIC DNA]</scope>
    <source>
        <strain evidence="12 13">DSM 11263</strain>
    </source>
</reference>
<evidence type="ECO:0000256" key="3">
    <source>
        <dbReference type="ARBA" id="ARBA00022723"/>
    </source>
</evidence>
<sequence length="642" mass="73271">MFAAYSPDILKNKDRQIKEAIENAKRLAGELCAQPAPTYDSFMKPLEKAGAEISRLFFPVGHLNSVCNSKETQELYAACIPLLSDYSTWFSQNADIMKAVKKIAEADDLSTSRRKSVEDTLRSFRLGGVDLPADKKQRVKEISLALSELGNAFFQNLLNATAAYELEIIDPADMEGIPESDLAGMKTENGWKLTLQMPVYIAYMTHGRNREIREKLYRAYCTRAPENGEVIENTMRLRHELAQLTGFSGYAEYSLASKDAESPADVLKLLETLLERVKKPAEKEIEELKAFFGQELESHDLMFASEQYKKHLYGFDEELYRPYFEKNNVIDGMIRFLGEVFSLSFERVEAPVWHKSVAVYDISRKGHGFARLYMDMETRKEKRDGAWMNDWVTRHTEDGKIIPATAVIAANFPAAKDGRPSLLRHRDVVTLFHEMGHALHHICSEVDEADVSGINGVEWDAVEFPSQFLELFAYEEDVLAIFARHYQTGEIIPAEMVDKLKEVRSYHAALVILRQVELGMFDMLIHRKPCTEAEVQKILDTVRAKTSLIQQPAYNKFQNGFSHIFSGGYAAGYYSYKWAERMSADAFMEFRKHGIFNRELADRYFDIILKNGGSRRAMELYKEFIGREPGIDAMLELEGIKA</sequence>
<keyword evidence="4 9" id="KW-0378">Hydrolase</keyword>
<evidence type="ECO:0000256" key="8">
    <source>
        <dbReference type="ARBA" id="ARBA00026100"/>
    </source>
</evidence>
<comment type="cofactor">
    <cofactor evidence="9">
        <name>Zn(2+)</name>
        <dbReference type="ChEBI" id="CHEBI:29105"/>
    </cofactor>
    <text evidence="9">Binds 1 zinc ion.</text>
</comment>
<organism evidence="12 13">
    <name type="scientific">Geovibrio thiophilus</name>
    <dbReference type="NCBI Taxonomy" id="139438"/>
    <lineage>
        <taxon>Bacteria</taxon>
        <taxon>Pseudomonadati</taxon>
        <taxon>Deferribacterota</taxon>
        <taxon>Deferribacteres</taxon>
        <taxon>Deferribacterales</taxon>
        <taxon>Geovibrionaceae</taxon>
        <taxon>Geovibrio</taxon>
    </lineage>
</organism>
<dbReference type="GO" id="GO:0006518">
    <property type="term" value="P:peptide metabolic process"/>
    <property type="evidence" value="ECO:0007669"/>
    <property type="project" value="TreeGrafter"/>
</dbReference>
<dbReference type="Pfam" id="PF19310">
    <property type="entry name" value="TOP_N"/>
    <property type="match status" value="1"/>
</dbReference>
<evidence type="ECO:0000256" key="5">
    <source>
        <dbReference type="ARBA" id="ARBA00022833"/>
    </source>
</evidence>
<dbReference type="GO" id="GO:0046872">
    <property type="term" value="F:metal ion binding"/>
    <property type="evidence" value="ECO:0007669"/>
    <property type="project" value="UniProtKB-UniRule"/>
</dbReference>
<dbReference type="EC" id="3.4.24.70" evidence="8"/>
<dbReference type="PANTHER" id="PTHR11804:SF84">
    <property type="entry name" value="SACCHAROLYSIN"/>
    <property type="match status" value="1"/>
</dbReference>
<evidence type="ECO:0000256" key="1">
    <source>
        <dbReference type="ARBA" id="ARBA00006040"/>
    </source>
</evidence>
<keyword evidence="5 9" id="KW-0862">Zinc</keyword>
<dbReference type="InterPro" id="IPR024079">
    <property type="entry name" value="MetalloPept_cat_dom_sf"/>
</dbReference>
<dbReference type="InterPro" id="IPR034005">
    <property type="entry name" value="M3A_DCP"/>
</dbReference>
<evidence type="ECO:0000259" key="10">
    <source>
        <dbReference type="Pfam" id="PF01432"/>
    </source>
</evidence>
<gene>
    <name evidence="12" type="ORF">EP073_10060</name>
</gene>
<proteinExistence type="inferred from homology"/>
<evidence type="ECO:0000256" key="7">
    <source>
        <dbReference type="ARBA" id="ARBA00024603"/>
    </source>
</evidence>
<dbReference type="InterPro" id="IPR045090">
    <property type="entry name" value="Pept_M3A_M3B"/>
</dbReference>
<dbReference type="KEGG" id="gtl:EP073_10060"/>
<evidence type="ECO:0000256" key="9">
    <source>
        <dbReference type="RuleBase" id="RU003435"/>
    </source>
</evidence>
<dbReference type="Gene3D" id="1.10.1370.10">
    <property type="entry name" value="Neurolysin, domain 3"/>
    <property type="match status" value="1"/>
</dbReference>
<keyword evidence="6 9" id="KW-0482">Metalloprotease</keyword>
<dbReference type="RefSeq" id="WP_128467020.1">
    <property type="nucleotide sequence ID" value="NZ_CP035108.1"/>
</dbReference>
<keyword evidence="3 9" id="KW-0479">Metal-binding</keyword>
<dbReference type="EMBL" id="CP035108">
    <property type="protein sequence ID" value="QAR33734.1"/>
    <property type="molecule type" value="Genomic_DNA"/>
</dbReference>
<dbReference type="PANTHER" id="PTHR11804">
    <property type="entry name" value="PROTEASE M3 THIMET OLIGOPEPTIDASE-RELATED"/>
    <property type="match status" value="1"/>
</dbReference>
<dbReference type="InterPro" id="IPR045666">
    <property type="entry name" value="OpdA_N"/>
</dbReference>
<dbReference type="CDD" id="cd06456">
    <property type="entry name" value="M3A_DCP"/>
    <property type="match status" value="1"/>
</dbReference>
<dbReference type="InterPro" id="IPR024077">
    <property type="entry name" value="Neurolysin/TOP_dom2"/>
</dbReference>
<dbReference type="Gene3D" id="1.10.1370.40">
    <property type="match status" value="1"/>
</dbReference>
<dbReference type="InterPro" id="IPR001567">
    <property type="entry name" value="Pept_M3A_M3B_dom"/>
</dbReference>
<dbReference type="OrthoDB" id="9773538at2"/>
<protein>
    <recommendedName>
        <fullName evidence="8">oligopeptidase A</fullName>
        <ecNumber evidence="8">3.4.24.70</ecNumber>
    </recommendedName>
</protein>
<dbReference type="AlphaFoldDB" id="A0A3R5UZT2"/>
<evidence type="ECO:0000313" key="12">
    <source>
        <dbReference type="EMBL" id="QAR33734.1"/>
    </source>
</evidence>
<dbReference type="Pfam" id="PF01432">
    <property type="entry name" value="Peptidase_M3"/>
    <property type="match status" value="1"/>
</dbReference>
<feature type="domain" description="Oligopeptidase A N-terminal" evidence="11">
    <location>
        <begin position="27"/>
        <end position="136"/>
    </location>
</feature>
<accession>A0A3R5UZT2</accession>
<name>A0A3R5UZT2_9BACT</name>
<evidence type="ECO:0000313" key="13">
    <source>
        <dbReference type="Proteomes" id="UP000287502"/>
    </source>
</evidence>
<dbReference type="Proteomes" id="UP000287502">
    <property type="component" value="Chromosome"/>
</dbReference>
<dbReference type="GO" id="GO:0004222">
    <property type="term" value="F:metalloendopeptidase activity"/>
    <property type="evidence" value="ECO:0007669"/>
    <property type="project" value="UniProtKB-EC"/>
</dbReference>
<evidence type="ECO:0000256" key="4">
    <source>
        <dbReference type="ARBA" id="ARBA00022801"/>
    </source>
</evidence>
<evidence type="ECO:0000256" key="6">
    <source>
        <dbReference type="ARBA" id="ARBA00023049"/>
    </source>
</evidence>
<keyword evidence="13" id="KW-1185">Reference proteome</keyword>
<feature type="domain" description="Peptidase M3A/M3B catalytic" evidence="10">
    <location>
        <begin position="204"/>
        <end position="636"/>
    </location>
</feature>
<dbReference type="SUPFAM" id="SSF55486">
    <property type="entry name" value="Metalloproteases ('zincins'), catalytic domain"/>
    <property type="match status" value="1"/>
</dbReference>
<dbReference type="GO" id="GO:0006508">
    <property type="term" value="P:proteolysis"/>
    <property type="evidence" value="ECO:0007669"/>
    <property type="project" value="UniProtKB-KW"/>
</dbReference>